<organism evidence="3 4">
    <name type="scientific">Nocardioides imazamoxiresistens</name>
    <dbReference type="NCBI Taxonomy" id="3231893"/>
    <lineage>
        <taxon>Bacteria</taxon>
        <taxon>Bacillati</taxon>
        <taxon>Actinomycetota</taxon>
        <taxon>Actinomycetes</taxon>
        <taxon>Propionibacteriales</taxon>
        <taxon>Nocardioidaceae</taxon>
        <taxon>Nocardioides</taxon>
    </lineage>
</organism>
<accession>A0ABU3PT98</accession>
<dbReference type="InterPro" id="IPR050300">
    <property type="entry name" value="GDXG_lipolytic_enzyme"/>
</dbReference>
<gene>
    <name evidence="3" type="ORF">RDV89_05240</name>
</gene>
<name>A0ABU3PT98_9ACTN</name>
<dbReference type="PANTHER" id="PTHR48081:SF33">
    <property type="entry name" value="KYNURENINE FORMAMIDASE"/>
    <property type="match status" value="1"/>
</dbReference>
<dbReference type="InterPro" id="IPR029058">
    <property type="entry name" value="AB_hydrolase_fold"/>
</dbReference>
<dbReference type="EMBL" id="JAVYII010000002">
    <property type="protein sequence ID" value="MDT9592460.1"/>
    <property type="molecule type" value="Genomic_DNA"/>
</dbReference>
<dbReference type="Gene3D" id="3.40.50.1820">
    <property type="entry name" value="alpha/beta hydrolase"/>
    <property type="match status" value="1"/>
</dbReference>
<comment type="caution">
    <text evidence="3">The sequence shown here is derived from an EMBL/GenBank/DDBJ whole genome shotgun (WGS) entry which is preliminary data.</text>
</comment>
<dbReference type="InterPro" id="IPR049492">
    <property type="entry name" value="BD-FAE-like_dom"/>
</dbReference>
<keyword evidence="1 3" id="KW-0378">Hydrolase</keyword>
<proteinExistence type="predicted"/>
<protein>
    <submittedName>
        <fullName evidence="3">Alpha/beta hydrolase</fullName>
    </submittedName>
</protein>
<reference evidence="3 4" key="1">
    <citation type="submission" date="2023-08" db="EMBL/GenBank/DDBJ databases">
        <title>Nocardioides seae sp. nov., a bacterium isolated from a soil.</title>
        <authorList>
            <person name="Wang X."/>
        </authorList>
    </citation>
    <scope>NUCLEOTIDE SEQUENCE [LARGE SCALE GENOMIC DNA]</scope>
    <source>
        <strain evidence="3 4">YZH12</strain>
    </source>
</reference>
<dbReference type="Proteomes" id="UP001268542">
    <property type="component" value="Unassembled WGS sequence"/>
</dbReference>
<evidence type="ECO:0000313" key="4">
    <source>
        <dbReference type="Proteomes" id="UP001268542"/>
    </source>
</evidence>
<dbReference type="PANTHER" id="PTHR48081">
    <property type="entry name" value="AB HYDROLASE SUPERFAMILY PROTEIN C4A8.06C"/>
    <property type="match status" value="1"/>
</dbReference>
<evidence type="ECO:0000256" key="1">
    <source>
        <dbReference type="ARBA" id="ARBA00022801"/>
    </source>
</evidence>
<keyword evidence="4" id="KW-1185">Reference proteome</keyword>
<sequence length="426" mass="46289">MGILRRQLALAALNANAFRPPHGLRSGMYAFAAGWLTTELAPQLLGLTALDAATHARPGPGGRTPTRTAGLALAAVNATALGVMVAQAHGARRRVEDALVESLGVDYVEQLDQQPTPADRALPWRQLAMPFRVRTPGVHVERDIAYADAGRRTMLDVYSPTEPVHPDGAPVLIQVHGGAWRVGSKETQAVPLMQHMAAKGWVCVAINYRLAPKDPWPAHIIDVKRAIAWVREHISAYGGDPSYLAITGGSAGGHLTALAALTPGDPAYQPGFEDADTHVDVAVPHYGVYDFAGATGLPRAVRMRDRFLGPLILKKRFREDPEVFEAASPLLRITPDAPDFLVLHGTADSLVDVEQGRLFARRLREVSRRSVVYAELPGAHHAFDTIPSVRSAHVVRAVDRYLHWHWNGWRGRPVGESPAELAEEQA</sequence>
<dbReference type="SUPFAM" id="SSF53474">
    <property type="entry name" value="alpha/beta-Hydrolases"/>
    <property type="match status" value="1"/>
</dbReference>
<dbReference type="GO" id="GO:0016787">
    <property type="term" value="F:hydrolase activity"/>
    <property type="evidence" value="ECO:0007669"/>
    <property type="project" value="UniProtKB-KW"/>
</dbReference>
<dbReference type="RefSeq" id="WP_315731889.1">
    <property type="nucleotide sequence ID" value="NZ_JAVYII010000002.1"/>
</dbReference>
<evidence type="ECO:0000259" key="2">
    <source>
        <dbReference type="Pfam" id="PF20434"/>
    </source>
</evidence>
<feature type="domain" description="BD-FAE-like" evidence="2">
    <location>
        <begin position="155"/>
        <end position="363"/>
    </location>
</feature>
<dbReference type="Pfam" id="PF20434">
    <property type="entry name" value="BD-FAE"/>
    <property type="match status" value="1"/>
</dbReference>
<evidence type="ECO:0000313" key="3">
    <source>
        <dbReference type="EMBL" id="MDT9592460.1"/>
    </source>
</evidence>